<evidence type="ECO:0000256" key="1">
    <source>
        <dbReference type="SAM" id="MobiDB-lite"/>
    </source>
</evidence>
<feature type="domain" description="O-methyltransferase C-terminal" evidence="2">
    <location>
        <begin position="3"/>
        <end position="53"/>
    </location>
</feature>
<accession>A0A9Q0QXY5</accession>
<protein>
    <recommendedName>
        <fullName evidence="2">O-methyltransferase C-terminal domain-containing protein</fullName>
    </recommendedName>
</protein>
<feature type="region of interest" description="Disordered" evidence="1">
    <location>
        <begin position="109"/>
        <end position="128"/>
    </location>
</feature>
<keyword evidence="4" id="KW-1185">Reference proteome</keyword>
<organism evidence="3 4">
    <name type="scientific">Protea cynaroides</name>
    <dbReference type="NCBI Taxonomy" id="273540"/>
    <lineage>
        <taxon>Eukaryota</taxon>
        <taxon>Viridiplantae</taxon>
        <taxon>Streptophyta</taxon>
        <taxon>Embryophyta</taxon>
        <taxon>Tracheophyta</taxon>
        <taxon>Spermatophyta</taxon>
        <taxon>Magnoliopsida</taxon>
        <taxon>Proteales</taxon>
        <taxon>Proteaceae</taxon>
        <taxon>Protea</taxon>
    </lineage>
</organism>
<dbReference type="EMBL" id="JAMYWD010000003">
    <property type="protein sequence ID" value="KAJ4975809.1"/>
    <property type="molecule type" value="Genomic_DNA"/>
</dbReference>
<proteinExistence type="predicted"/>
<evidence type="ECO:0000259" key="2">
    <source>
        <dbReference type="Pfam" id="PF00891"/>
    </source>
</evidence>
<dbReference type="GO" id="GO:0008171">
    <property type="term" value="F:O-methyltransferase activity"/>
    <property type="evidence" value="ECO:0007669"/>
    <property type="project" value="InterPro"/>
</dbReference>
<dbReference type="InterPro" id="IPR029063">
    <property type="entry name" value="SAM-dependent_MTases_sf"/>
</dbReference>
<dbReference type="Pfam" id="PF00891">
    <property type="entry name" value="Methyltransf_2"/>
    <property type="match status" value="1"/>
</dbReference>
<sequence length="263" mass="28120">MAVAEIVKTHPHIQGINFDPLHVVDTAPKYPGVSHVGGDMFASKADVLFLEVITELKLTLLPLAPGAGVIGGGRGYGRLGVNPNAMILWDRNVFLQPTQGISENANFQSRAASHSMGTHSTATSFPSTNMVSEQDGVVFSEESNGRLRNQAGPAYGDRHVHFDNSQLQDEVVDGVVQGPISEMHGDGSISVTGRVLRNQGDGISAAIAMVNAGNRVSVGIRRRVDDPQRKVATAGTEHSLIGGVDPLLHVGTMQFRGWYDFFL</sequence>
<name>A0A9Q0QXY5_9MAGN</name>
<gene>
    <name evidence="3" type="ORF">NE237_000915</name>
</gene>
<reference evidence="3" key="1">
    <citation type="journal article" date="2023" name="Plant J.">
        <title>The genome of the king protea, Protea cynaroides.</title>
        <authorList>
            <person name="Chang J."/>
            <person name="Duong T.A."/>
            <person name="Schoeman C."/>
            <person name="Ma X."/>
            <person name="Roodt D."/>
            <person name="Barker N."/>
            <person name="Li Z."/>
            <person name="Van de Peer Y."/>
            <person name="Mizrachi E."/>
        </authorList>
    </citation>
    <scope>NUCLEOTIDE SEQUENCE</scope>
    <source>
        <tissue evidence="3">Young leaves</tissue>
    </source>
</reference>
<evidence type="ECO:0000313" key="3">
    <source>
        <dbReference type="EMBL" id="KAJ4975809.1"/>
    </source>
</evidence>
<evidence type="ECO:0000313" key="4">
    <source>
        <dbReference type="Proteomes" id="UP001141806"/>
    </source>
</evidence>
<dbReference type="InterPro" id="IPR001077">
    <property type="entry name" value="COMT_C"/>
</dbReference>
<dbReference type="OrthoDB" id="1606438at2759"/>
<dbReference type="Proteomes" id="UP001141806">
    <property type="component" value="Unassembled WGS sequence"/>
</dbReference>
<dbReference type="AlphaFoldDB" id="A0A9Q0QXY5"/>
<dbReference type="Gene3D" id="3.40.50.150">
    <property type="entry name" value="Vaccinia Virus protein VP39"/>
    <property type="match status" value="1"/>
</dbReference>
<comment type="caution">
    <text evidence="3">The sequence shown here is derived from an EMBL/GenBank/DDBJ whole genome shotgun (WGS) entry which is preliminary data.</text>
</comment>